<organism evidence="1">
    <name type="scientific">mine drainage metagenome</name>
    <dbReference type="NCBI Taxonomy" id="410659"/>
    <lineage>
        <taxon>unclassified sequences</taxon>
        <taxon>metagenomes</taxon>
        <taxon>ecological metagenomes</taxon>
    </lineage>
</organism>
<comment type="caution">
    <text evidence="1">The sequence shown here is derived from an EMBL/GenBank/DDBJ whole genome shotgun (WGS) entry which is preliminary data.</text>
</comment>
<name>T1B5X1_9ZZZZ</name>
<dbReference type="EMBL" id="AUZX01006081">
    <property type="protein sequence ID" value="EQD65402.1"/>
    <property type="molecule type" value="Genomic_DNA"/>
</dbReference>
<protein>
    <submittedName>
        <fullName evidence="1">CRISPR-associated protein, Csd1-type</fullName>
    </submittedName>
</protein>
<evidence type="ECO:0000313" key="1">
    <source>
        <dbReference type="EMBL" id="EQD65402.1"/>
    </source>
</evidence>
<reference evidence="1" key="1">
    <citation type="submission" date="2013-08" db="EMBL/GenBank/DDBJ databases">
        <authorList>
            <person name="Mendez C."/>
            <person name="Richter M."/>
            <person name="Ferrer M."/>
            <person name="Sanchez J."/>
        </authorList>
    </citation>
    <scope>NUCLEOTIDE SEQUENCE</scope>
</reference>
<dbReference type="AlphaFoldDB" id="T1B5X1"/>
<proteinExistence type="predicted"/>
<gene>
    <name evidence="1" type="ORF">B1A_08521</name>
</gene>
<accession>T1B5X1</accession>
<sequence>MSWIQKLYETYEQCKGHEPEGAERLLPVSHTFQQAHVEITLDSHGNFKSARTLGKEETVIPATEKYGWPNRQSAASAPTV</sequence>
<reference evidence="1" key="2">
    <citation type="journal article" date="2014" name="ISME J.">
        <title>Microbial stratification in low pH oxic and suboxic macroscopic growths along an acid mine drainage.</title>
        <authorList>
            <person name="Mendez-Garcia C."/>
            <person name="Mesa V."/>
            <person name="Sprenger R.R."/>
            <person name="Richter M."/>
            <person name="Diez M.S."/>
            <person name="Solano J."/>
            <person name="Bargiela R."/>
            <person name="Golyshina O.V."/>
            <person name="Manteca A."/>
            <person name="Ramos J.L."/>
            <person name="Gallego J.R."/>
            <person name="Llorente I."/>
            <person name="Martins Dos Santos V.A."/>
            <person name="Jensen O.N."/>
            <person name="Pelaez A.I."/>
            <person name="Sanchez J."/>
            <person name="Ferrer M."/>
        </authorList>
    </citation>
    <scope>NUCLEOTIDE SEQUENCE</scope>
</reference>